<reference evidence="1 2" key="1">
    <citation type="submission" date="2020-02" db="EMBL/GenBank/DDBJ databases">
        <title>Draft genome sequence of Haematococcus lacustris strain NIES-144.</title>
        <authorList>
            <person name="Morimoto D."/>
            <person name="Nakagawa S."/>
            <person name="Yoshida T."/>
            <person name="Sawayama S."/>
        </authorList>
    </citation>
    <scope>NUCLEOTIDE SEQUENCE [LARGE SCALE GENOMIC DNA]</scope>
    <source>
        <strain evidence="1 2">NIES-144</strain>
    </source>
</reference>
<comment type="caution">
    <text evidence="1">The sequence shown here is derived from an EMBL/GenBank/DDBJ whole genome shotgun (WGS) entry which is preliminary data.</text>
</comment>
<organism evidence="1 2">
    <name type="scientific">Haematococcus lacustris</name>
    <name type="common">Green alga</name>
    <name type="synonym">Haematococcus pluvialis</name>
    <dbReference type="NCBI Taxonomy" id="44745"/>
    <lineage>
        <taxon>Eukaryota</taxon>
        <taxon>Viridiplantae</taxon>
        <taxon>Chlorophyta</taxon>
        <taxon>core chlorophytes</taxon>
        <taxon>Chlorophyceae</taxon>
        <taxon>CS clade</taxon>
        <taxon>Chlamydomonadales</taxon>
        <taxon>Haematococcaceae</taxon>
        <taxon>Haematococcus</taxon>
    </lineage>
</organism>
<gene>
    <name evidence="1" type="ORF">HaLaN_01974</name>
</gene>
<dbReference type="InterPro" id="IPR012340">
    <property type="entry name" value="NA-bd_OB-fold"/>
</dbReference>
<dbReference type="AlphaFoldDB" id="A0A699YJP6"/>
<sequence>MPEAIGGLSTGFLSAIVAGSPVGYPVFVQLQEVKAMPAKAGASGEAQKRLRIYVSDGQHSKALMLSSQAVKEIESRPDAYVPNAVLSLGELLRQHVNGR</sequence>
<feature type="non-terminal residue" evidence="1">
    <location>
        <position position="1"/>
    </location>
</feature>
<evidence type="ECO:0000313" key="2">
    <source>
        <dbReference type="Proteomes" id="UP000485058"/>
    </source>
</evidence>
<protein>
    <submittedName>
        <fullName evidence="1">Uncharacterized protein</fullName>
    </submittedName>
</protein>
<keyword evidence="2" id="KW-1185">Reference proteome</keyword>
<name>A0A699YJP6_HAELA</name>
<feature type="non-terminal residue" evidence="1">
    <location>
        <position position="99"/>
    </location>
</feature>
<proteinExistence type="predicted"/>
<dbReference type="EMBL" id="BLLF01000080">
    <property type="protein sequence ID" value="GFH07206.1"/>
    <property type="molecule type" value="Genomic_DNA"/>
</dbReference>
<dbReference type="Proteomes" id="UP000485058">
    <property type="component" value="Unassembled WGS sequence"/>
</dbReference>
<accession>A0A699YJP6</accession>
<dbReference type="Gene3D" id="2.40.50.140">
    <property type="entry name" value="Nucleic acid-binding proteins"/>
    <property type="match status" value="1"/>
</dbReference>
<evidence type="ECO:0000313" key="1">
    <source>
        <dbReference type="EMBL" id="GFH07206.1"/>
    </source>
</evidence>